<dbReference type="Pfam" id="PF03703">
    <property type="entry name" value="bPH_2"/>
    <property type="match status" value="1"/>
</dbReference>
<feature type="domain" description="YdbS-like PH" evidence="2">
    <location>
        <begin position="88"/>
        <end position="159"/>
    </location>
</feature>
<dbReference type="PANTHER" id="PTHR37938">
    <property type="entry name" value="BLL0215 PROTEIN"/>
    <property type="match status" value="1"/>
</dbReference>
<feature type="transmembrane region" description="Helical" evidence="1">
    <location>
        <begin position="63"/>
        <end position="84"/>
    </location>
</feature>
<dbReference type="EMBL" id="MHNL01000001">
    <property type="protein sequence ID" value="OGZ46191.1"/>
    <property type="molecule type" value="Genomic_DNA"/>
</dbReference>
<keyword evidence="1" id="KW-0812">Transmembrane</keyword>
<dbReference type="Proteomes" id="UP000177785">
    <property type="component" value="Unassembled WGS sequence"/>
</dbReference>
<proteinExistence type="predicted"/>
<gene>
    <name evidence="3" type="ORF">A2756_06325</name>
</gene>
<protein>
    <recommendedName>
        <fullName evidence="2">YdbS-like PH domain-containing protein</fullName>
    </recommendedName>
</protein>
<accession>A0A1G2G8H0</accession>
<comment type="caution">
    <text evidence="3">The sequence shown here is derived from an EMBL/GenBank/DDBJ whole genome shotgun (WGS) entry which is preliminary data.</text>
</comment>
<evidence type="ECO:0000259" key="2">
    <source>
        <dbReference type="Pfam" id="PF03703"/>
    </source>
</evidence>
<sequence>MKIVPLEQGEYVVLVLRKHWFIFFGQLSAFLMAFVVGAFVSSFKDFLYGTFDKTAVDMLVDLLFILYALVLVAGYFVSWVHTYYDIWLVTNRRIIDIKQRGLFDREISEFMISRVQDVTTEVPNMLATLLGFGTMTIQTAGERSFTVHDIPHLEEAKRLIIKCSKEEIALGHQ</sequence>
<dbReference type="PANTHER" id="PTHR37938:SF1">
    <property type="entry name" value="BLL0215 PROTEIN"/>
    <property type="match status" value="1"/>
</dbReference>
<dbReference type="AlphaFoldDB" id="A0A1G2G8H0"/>
<dbReference type="InterPro" id="IPR005182">
    <property type="entry name" value="YdbS-like_PH"/>
</dbReference>
<dbReference type="STRING" id="1802115.A2756_06325"/>
<evidence type="ECO:0000313" key="4">
    <source>
        <dbReference type="Proteomes" id="UP000177785"/>
    </source>
</evidence>
<keyword evidence="1" id="KW-1133">Transmembrane helix</keyword>
<evidence type="ECO:0000313" key="3">
    <source>
        <dbReference type="EMBL" id="OGZ46191.1"/>
    </source>
</evidence>
<feature type="transmembrane region" description="Helical" evidence="1">
    <location>
        <begin position="20"/>
        <end position="43"/>
    </location>
</feature>
<evidence type="ECO:0000256" key="1">
    <source>
        <dbReference type="SAM" id="Phobius"/>
    </source>
</evidence>
<organism evidence="3 4">
    <name type="scientific">Candidatus Ryanbacteria bacterium RIFCSPHIGHO2_01_FULL_48_27</name>
    <dbReference type="NCBI Taxonomy" id="1802115"/>
    <lineage>
        <taxon>Bacteria</taxon>
        <taxon>Candidatus Ryaniibacteriota</taxon>
    </lineage>
</organism>
<name>A0A1G2G8H0_9BACT</name>
<reference evidence="3 4" key="1">
    <citation type="journal article" date="2016" name="Nat. Commun.">
        <title>Thousands of microbial genomes shed light on interconnected biogeochemical processes in an aquifer system.</title>
        <authorList>
            <person name="Anantharaman K."/>
            <person name="Brown C.T."/>
            <person name="Hug L.A."/>
            <person name="Sharon I."/>
            <person name="Castelle C.J."/>
            <person name="Probst A.J."/>
            <person name="Thomas B.C."/>
            <person name="Singh A."/>
            <person name="Wilkins M.J."/>
            <person name="Karaoz U."/>
            <person name="Brodie E.L."/>
            <person name="Williams K.H."/>
            <person name="Hubbard S.S."/>
            <person name="Banfield J.F."/>
        </authorList>
    </citation>
    <scope>NUCLEOTIDE SEQUENCE [LARGE SCALE GENOMIC DNA]</scope>
</reference>
<keyword evidence="1" id="KW-0472">Membrane</keyword>